<evidence type="ECO:0000259" key="1">
    <source>
        <dbReference type="PROSITE" id="PS50234"/>
    </source>
</evidence>
<keyword evidence="4" id="KW-1185">Reference proteome</keyword>
<dbReference type="EMBL" id="BAAFRS010000296">
    <property type="protein sequence ID" value="GAB1226499.1"/>
    <property type="molecule type" value="Genomic_DNA"/>
</dbReference>
<evidence type="ECO:0000259" key="2">
    <source>
        <dbReference type="PROSITE" id="PS51468"/>
    </source>
</evidence>
<dbReference type="InterPro" id="IPR002035">
    <property type="entry name" value="VWF_A"/>
</dbReference>
<dbReference type="SUPFAM" id="SSF53300">
    <property type="entry name" value="vWA-like"/>
    <property type="match status" value="1"/>
</dbReference>
<evidence type="ECO:0000313" key="3">
    <source>
        <dbReference type="EMBL" id="GAB1226499.1"/>
    </source>
</evidence>
<dbReference type="PANTHER" id="PTHR45737:SF6">
    <property type="entry name" value="VON WILLEBRAND FACTOR A DOMAIN-CONTAINING PROTEIN 5A"/>
    <property type="match status" value="1"/>
</dbReference>
<dbReference type="PROSITE" id="PS50234">
    <property type="entry name" value="VWFA"/>
    <property type="match status" value="1"/>
</dbReference>
<feature type="domain" description="VWFA" evidence="1">
    <location>
        <begin position="213"/>
        <end position="386"/>
    </location>
</feature>
<name>A0ABQ0DUG6_9EUKA</name>
<organism evidence="3 4">
    <name type="scientific">Entamoeba nuttalli</name>
    <dbReference type="NCBI Taxonomy" id="412467"/>
    <lineage>
        <taxon>Eukaryota</taxon>
        <taxon>Amoebozoa</taxon>
        <taxon>Evosea</taxon>
        <taxon>Archamoebae</taxon>
        <taxon>Mastigamoebida</taxon>
        <taxon>Entamoebidae</taxon>
        <taxon>Entamoeba</taxon>
    </lineage>
</organism>
<dbReference type="SMART" id="SM00609">
    <property type="entry name" value="VIT"/>
    <property type="match status" value="1"/>
</dbReference>
<dbReference type="Pfam" id="PF08487">
    <property type="entry name" value="VIT"/>
    <property type="match status" value="1"/>
</dbReference>
<dbReference type="Pfam" id="PF13768">
    <property type="entry name" value="VWA_3"/>
    <property type="match status" value="1"/>
</dbReference>
<proteinExistence type="predicted"/>
<feature type="domain" description="VIT" evidence="2">
    <location>
        <begin position="1"/>
        <end position="128"/>
    </location>
</feature>
<sequence>MLFFGRVVSQEKQVRLTEVNFEVETVGNNAKVKAIHSILNDSNDDCNVSITMTLDDESAVTGYSFKTANGDFESELKEKEQAKIEQSDATTNGYSSAVMEQVDDTTFSITLGLINKHSEVTFSIEYLTHMEIQDDELVMKIPNLIESDEKQQIPYSIKVTGSSTFSFKGVLSGEEEVNIPLNGDLILGMKDEDTDEVVISSTFINKEKEGNINIVFICDRSGSMYGEGIKALRDMLQLFLRQLPLNSKFQIISFGSTYDFMFKEMAEYNEDTLKFASETVSHFEANYGGTNMHAPLKALIDNNTEKCHIILLTDGYVDNKTSTIEYIRTLSKKNSLHGVGLGRSCDVELIRNIGRIGNGISAISKNPNVLKKEVSKITERILIPSINECTVEWNIKGEITPKEISNFYGMTTCYIKCNEEIKEGQNIESEIKGRCGEKEVTYKNTKSINITKGIILHQLMALNQIRKLESENKKEEAKKLSMKYHVLCKETAFIAVDKTTKKEVDFIKNIKLNEMCYNQNLLHPVSAYSNLGLSVMADDDLEIADDVLEEECESCYDFEDLDFCYSNNLISTNMANSQPVLSVTNSTSNNECSNSCIEEKKEFFQDTVDKEIKFEKIIECQKANGEFVGVEEIIKEIITIQSNGIDNDVIQTFFVIHLLKERFSENKVEWKLVVKKAENWLESKPAISEEIKNRIISLVKLIKL</sequence>
<evidence type="ECO:0008006" key="5">
    <source>
        <dbReference type="Google" id="ProtNLM"/>
    </source>
</evidence>
<dbReference type="Proteomes" id="UP001628156">
    <property type="component" value="Unassembled WGS sequence"/>
</dbReference>
<dbReference type="InterPro" id="IPR036465">
    <property type="entry name" value="vWFA_dom_sf"/>
</dbReference>
<comment type="caution">
    <text evidence="3">The sequence shown here is derived from an EMBL/GenBank/DDBJ whole genome shotgun (WGS) entry which is preliminary data.</text>
</comment>
<dbReference type="PANTHER" id="PTHR45737">
    <property type="entry name" value="VON WILLEBRAND FACTOR A DOMAIN-CONTAINING PROTEIN 5A"/>
    <property type="match status" value="1"/>
</dbReference>
<reference evidence="3 4" key="1">
    <citation type="journal article" date="2019" name="PLoS Negl. Trop. Dis.">
        <title>Whole genome sequencing of Entamoeba nuttalli reveals mammalian host-related molecular signatures and a novel octapeptide-repeat surface protein.</title>
        <authorList>
            <person name="Tanaka M."/>
            <person name="Makiuchi T."/>
            <person name="Komiyama T."/>
            <person name="Shiina T."/>
            <person name="Osaki K."/>
            <person name="Tachibana H."/>
        </authorList>
    </citation>
    <scope>NUCLEOTIDE SEQUENCE [LARGE SCALE GENOMIC DNA]</scope>
    <source>
        <strain evidence="3 4">P19-061405</strain>
    </source>
</reference>
<protein>
    <recommendedName>
        <fullName evidence="5">von Willebrand factor type A domain containing protein</fullName>
    </recommendedName>
</protein>
<dbReference type="SMART" id="SM00327">
    <property type="entry name" value="VWA"/>
    <property type="match status" value="1"/>
</dbReference>
<evidence type="ECO:0000313" key="4">
    <source>
        <dbReference type="Proteomes" id="UP001628156"/>
    </source>
</evidence>
<accession>A0ABQ0DUG6</accession>
<dbReference type="Gene3D" id="3.40.50.410">
    <property type="entry name" value="von Willebrand factor, type A domain"/>
    <property type="match status" value="1"/>
</dbReference>
<dbReference type="InterPro" id="IPR013694">
    <property type="entry name" value="VIT"/>
</dbReference>
<gene>
    <name evidence="3" type="ORF">ENUP19_0296G0029</name>
</gene>
<dbReference type="PROSITE" id="PS51468">
    <property type="entry name" value="VIT"/>
    <property type="match status" value="1"/>
</dbReference>